<dbReference type="EMBL" id="JAUTXU010000076">
    <property type="protein sequence ID" value="KAK3711418.1"/>
    <property type="molecule type" value="Genomic_DNA"/>
</dbReference>
<proteinExistence type="predicted"/>
<sequence length="118" mass="13158">MQTLHGHFHSPASTNILNDLAWTNNYIMRSGAEPHSNREHYLAAIDMFATMEYAVKTELGGNALLYKALCLLEDVIERLKGVDAELGAILEGCRCVYIGDGRLLRPEELGLLSRDPQE</sequence>
<evidence type="ECO:0000313" key="2">
    <source>
        <dbReference type="Proteomes" id="UP001281147"/>
    </source>
</evidence>
<reference evidence="1" key="1">
    <citation type="submission" date="2023-07" db="EMBL/GenBank/DDBJ databases">
        <title>Black Yeasts Isolated from many extreme environments.</title>
        <authorList>
            <person name="Coleine C."/>
            <person name="Stajich J.E."/>
            <person name="Selbmann L."/>
        </authorList>
    </citation>
    <scope>NUCLEOTIDE SEQUENCE</scope>
    <source>
        <strain evidence="1">CCFEE 5714</strain>
    </source>
</reference>
<dbReference type="Proteomes" id="UP001281147">
    <property type="component" value="Unassembled WGS sequence"/>
</dbReference>
<evidence type="ECO:0000313" key="1">
    <source>
        <dbReference type="EMBL" id="KAK3711418.1"/>
    </source>
</evidence>
<name>A0ACC3N7Q9_9PEZI</name>
<accession>A0ACC3N7Q9</accession>
<protein>
    <submittedName>
        <fullName evidence="1">Uncharacterized protein</fullName>
    </submittedName>
</protein>
<organism evidence="1 2">
    <name type="scientific">Vermiconidia calcicola</name>
    <dbReference type="NCBI Taxonomy" id="1690605"/>
    <lineage>
        <taxon>Eukaryota</taxon>
        <taxon>Fungi</taxon>
        <taxon>Dikarya</taxon>
        <taxon>Ascomycota</taxon>
        <taxon>Pezizomycotina</taxon>
        <taxon>Dothideomycetes</taxon>
        <taxon>Dothideomycetidae</taxon>
        <taxon>Mycosphaerellales</taxon>
        <taxon>Extremaceae</taxon>
        <taxon>Vermiconidia</taxon>
    </lineage>
</organism>
<gene>
    <name evidence="1" type="ORF">LTR37_009597</name>
</gene>
<keyword evidence="2" id="KW-1185">Reference proteome</keyword>
<comment type="caution">
    <text evidence="1">The sequence shown here is derived from an EMBL/GenBank/DDBJ whole genome shotgun (WGS) entry which is preliminary data.</text>
</comment>